<dbReference type="GO" id="GO:0071978">
    <property type="term" value="P:bacterial-type flagellum-dependent swarming motility"/>
    <property type="evidence" value="ECO:0007669"/>
    <property type="project" value="TreeGrafter"/>
</dbReference>
<gene>
    <name evidence="4" type="ORF">HELGO_WM16572</name>
</gene>
<dbReference type="InterPro" id="IPR013385">
    <property type="entry name" value="T3SS_SpaO/YscQ/SpaO"/>
</dbReference>
<protein>
    <recommendedName>
        <fullName evidence="3">Flagellar motor switch protein FliN-like C-terminal domain-containing protein</fullName>
    </recommendedName>
</protein>
<sequence length="353" mass="39799">MSIRPRLKVKPFNATPWTSAAVRINNLLLNKSQAYTFNLDEDRMMRLRLFPGETQRQGIYPIGLTLGIGDTTAGLWLSDWPVLENIRAFIPEGMLSRLPENLGLALTENAMEELLVTAERGLSSKITLQSLSAEQNSRLYTLPVGFELMEANRTKPEGSNIRTISGLVMLEERLYPLLQERMRFWPTSQNETWGGLETHIHLEIGRTQISIEEVNNLAISDVLLPDNNNFRTDHSLRLRLKADMACSAQLNINENQNNTLTITTDWNAMTDETQQNNIEQINKVPVQLSFDLGQKSMSFNELKQLSPGYVLDLPGTLPEVVRILAQNKQIGTGELVEIDGRIGIRILSLFGAR</sequence>
<evidence type="ECO:0000256" key="1">
    <source>
        <dbReference type="ARBA" id="ARBA00009226"/>
    </source>
</evidence>
<dbReference type="InterPro" id="IPR036429">
    <property type="entry name" value="SpoA-like_sf"/>
</dbReference>
<evidence type="ECO:0000256" key="2">
    <source>
        <dbReference type="ARBA" id="ARBA00023026"/>
    </source>
</evidence>
<dbReference type="GO" id="GO:0030254">
    <property type="term" value="P:protein secretion by the type III secretion system"/>
    <property type="evidence" value="ECO:0007669"/>
    <property type="project" value="InterPro"/>
</dbReference>
<dbReference type="AlphaFoldDB" id="A0A6S6U8E4"/>
<dbReference type="GO" id="GO:0050918">
    <property type="term" value="P:positive chemotaxis"/>
    <property type="evidence" value="ECO:0007669"/>
    <property type="project" value="TreeGrafter"/>
</dbReference>
<comment type="similarity">
    <text evidence="1">Belongs to the FliN/MopA/SpaO family.</text>
</comment>
<dbReference type="PRINTS" id="PR01339">
    <property type="entry name" value="TYPE3OMOPROT"/>
</dbReference>
<reference evidence="4" key="1">
    <citation type="submission" date="2020-01" db="EMBL/GenBank/DDBJ databases">
        <authorList>
            <person name="Meier V. D."/>
            <person name="Meier V D."/>
        </authorList>
    </citation>
    <scope>NUCLEOTIDE SEQUENCE</scope>
    <source>
        <strain evidence="4">HLG_WM_MAG_09</strain>
    </source>
</reference>
<proteinExistence type="inferred from homology"/>
<dbReference type="SUPFAM" id="SSF101801">
    <property type="entry name" value="Surface presentation of antigens (SPOA)"/>
    <property type="match status" value="1"/>
</dbReference>
<organism evidence="4">
    <name type="scientific">uncultured Thiotrichaceae bacterium</name>
    <dbReference type="NCBI Taxonomy" id="298394"/>
    <lineage>
        <taxon>Bacteria</taxon>
        <taxon>Pseudomonadati</taxon>
        <taxon>Pseudomonadota</taxon>
        <taxon>Gammaproteobacteria</taxon>
        <taxon>Thiotrichales</taxon>
        <taxon>Thiotrichaceae</taxon>
        <taxon>environmental samples</taxon>
    </lineage>
</organism>
<keyword evidence="2" id="KW-0843">Virulence</keyword>
<dbReference type="PANTHER" id="PTHR30034:SF6">
    <property type="entry name" value="YOP PROTEINS TRANSLOCATION PROTEIN Q"/>
    <property type="match status" value="1"/>
</dbReference>
<dbReference type="EMBL" id="CACVAT010000372">
    <property type="protein sequence ID" value="CAA6822949.1"/>
    <property type="molecule type" value="Genomic_DNA"/>
</dbReference>
<dbReference type="InterPro" id="IPR003283">
    <property type="entry name" value="T3SS_OMP_SpaO"/>
</dbReference>
<accession>A0A6S6U8E4</accession>
<feature type="domain" description="Flagellar motor switch protein FliN-like C-terminal" evidence="3">
    <location>
        <begin position="279"/>
        <end position="348"/>
    </location>
</feature>
<name>A0A6S6U8E4_9GAMM</name>
<evidence type="ECO:0000259" key="3">
    <source>
        <dbReference type="Pfam" id="PF01052"/>
    </source>
</evidence>
<dbReference type="Pfam" id="PF01052">
    <property type="entry name" value="FliMN_C"/>
    <property type="match status" value="1"/>
</dbReference>
<dbReference type="NCBIfam" id="TIGR02551">
    <property type="entry name" value="SpaO_YscQ"/>
    <property type="match status" value="1"/>
</dbReference>
<evidence type="ECO:0000313" key="4">
    <source>
        <dbReference type="EMBL" id="CAA6822949.1"/>
    </source>
</evidence>
<dbReference type="PANTHER" id="PTHR30034">
    <property type="entry name" value="FLAGELLAR MOTOR SWITCH PROTEIN FLIM"/>
    <property type="match status" value="1"/>
</dbReference>
<dbReference type="Gene3D" id="2.30.330.10">
    <property type="entry name" value="SpoA-like"/>
    <property type="match status" value="1"/>
</dbReference>
<dbReference type="InterPro" id="IPR001543">
    <property type="entry name" value="FliN-like_C"/>
</dbReference>